<comment type="similarity">
    <text evidence="8">Belongs to the MurCDEF family. MurF subfamily.</text>
</comment>
<comment type="caution">
    <text evidence="7">Lacks conserved residue(s) required for the propagation of feature annotation.</text>
</comment>
<dbReference type="PANTHER" id="PTHR23135:SF4">
    <property type="entry name" value="UDP-N-ACETYLMURAMOYL-L-ALANYL-D-GLUTAMATE--2,6-DIAMINOPIMELATE LIGASE MURE HOMOLOG, CHLOROPLASTIC"/>
    <property type="match status" value="1"/>
</dbReference>
<feature type="binding site" evidence="7">
    <location>
        <begin position="432"/>
        <end position="435"/>
    </location>
    <ligand>
        <name>meso-2,6-diaminopimelate</name>
        <dbReference type="ChEBI" id="CHEBI:57791"/>
    </ligand>
</feature>
<feature type="binding site" evidence="7">
    <location>
        <begin position="165"/>
        <end position="166"/>
    </location>
    <ligand>
        <name>UDP-N-acetyl-alpha-D-muramoyl-L-alanyl-D-glutamate</name>
        <dbReference type="ChEBI" id="CHEBI:83900"/>
    </ligand>
</feature>
<dbReference type="EC" id="6.3.2.10" evidence="8"/>
<dbReference type="InterPro" id="IPR005863">
    <property type="entry name" value="UDP-N-AcMur_synth"/>
</dbReference>
<evidence type="ECO:0000256" key="2">
    <source>
        <dbReference type="ARBA" id="ARBA00022618"/>
    </source>
</evidence>
<feature type="binding site" evidence="7">
    <location>
        <position position="37"/>
    </location>
    <ligand>
        <name>UDP-N-acetyl-alpha-D-muramoyl-L-alanyl-D-glutamate</name>
        <dbReference type="ChEBI" id="CHEBI:83900"/>
    </ligand>
</feature>
<keyword evidence="5 8" id="KW-0131">Cell cycle</keyword>
<gene>
    <name evidence="7" type="primary">murE</name>
    <name evidence="8" type="synonym">murF</name>
    <name evidence="14" type="ORF">CAL13_04840</name>
</gene>
<evidence type="ECO:0000256" key="6">
    <source>
        <dbReference type="ARBA" id="ARBA00023316"/>
    </source>
</evidence>
<evidence type="ECO:0000256" key="10">
    <source>
        <dbReference type="RuleBase" id="RU004136"/>
    </source>
</evidence>
<keyword evidence="8" id="KW-0547">Nucleotide-binding</keyword>
<keyword evidence="15" id="KW-1185">Reference proteome</keyword>
<feature type="domain" description="Mur ligase C-terminal" evidence="12">
    <location>
        <begin position="362"/>
        <end position="485"/>
    </location>
</feature>
<dbReference type="GO" id="GO:0008765">
    <property type="term" value="F:UDP-N-acetylmuramoylalanyl-D-glutamate-2,6-diaminopimelate ligase activity"/>
    <property type="evidence" value="ECO:0007669"/>
    <property type="project" value="UniProtKB-UniRule"/>
</dbReference>
<dbReference type="GO" id="GO:0047480">
    <property type="term" value="F:UDP-N-acetylmuramoyl-tripeptide-D-alanyl-D-alanine ligase activity"/>
    <property type="evidence" value="ECO:0007669"/>
    <property type="project" value="UniProtKB-UniRule"/>
</dbReference>
<feature type="domain" description="Mur ligase C-terminal" evidence="12">
    <location>
        <begin position="808"/>
        <end position="925"/>
    </location>
</feature>
<evidence type="ECO:0000259" key="13">
    <source>
        <dbReference type="Pfam" id="PF08245"/>
    </source>
</evidence>
<evidence type="ECO:0000256" key="5">
    <source>
        <dbReference type="ARBA" id="ARBA00023306"/>
    </source>
</evidence>
<comment type="PTM">
    <text evidence="7">Carboxylation is probably crucial for Mg(2+) binding and, consequently, for the gamma-phosphate positioning of ATP.</text>
</comment>
<evidence type="ECO:0000256" key="8">
    <source>
        <dbReference type="HAMAP-Rule" id="MF_02019"/>
    </source>
</evidence>
<comment type="function">
    <text evidence="8 10">Involved in cell wall formation. Catalyzes the final step in the synthesis of UDP-N-acetylmuramoyl-pentapeptide, the precursor of murein.</text>
</comment>
<dbReference type="SUPFAM" id="SSF53623">
    <property type="entry name" value="MurD-like peptide ligases, catalytic domain"/>
    <property type="match status" value="2"/>
</dbReference>
<dbReference type="InterPro" id="IPR000713">
    <property type="entry name" value="Mur_ligase_N"/>
</dbReference>
<dbReference type="UniPathway" id="UPA00219"/>
<dbReference type="PANTHER" id="PTHR23135">
    <property type="entry name" value="MUR LIGASE FAMILY MEMBER"/>
    <property type="match status" value="1"/>
</dbReference>
<comment type="similarity">
    <text evidence="1 7">Belongs to the MurCDEF family. MurE subfamily.</text>
</comment>
<dbReference type="InterPro" id="IPR036565">
    <property type="entry name" value="Mur-like_cat_sf"/>
</dbReference>
<comment type="catalytic activity">
    <reaction evidence="7">
        <text>UDP-N-acetyl-alpha-D-muramoyl-L-alanyl-D-glutamate + meso-2,6-diaminopimelate + ATP = UDP-N-acetyl-alpha-D-muramoyl-L-alanyl-gamma-D-glutamyl-meso-2,6-diaminopimelate + ADP + phosphate + H(+)</text>
        <dbReference type="Rhea" id="RHEA:23676"/>
        <dbReference type="ChEBI" id="CHEBI:15378"/>
        <dbReference type="ChEBI" id="CHEBI:30616"/>
        <dbReference type="ChEBI" id="CHEBI:43474"/>
        <dbReference type="ChEBI" id="CHEBI:57791"/>
        <dbReference type="ChEBI" id="CHEBI:83900"/>
        <dbReference type="ChEBI" id="CHEBI:83905"/>
        <dbReference type="ChEBI" id="CHEBI:456216"/>
        <dbReference type="EC" id="6.3.2.13"/>
    </reaction>
</comment>
<comment type="pathway">
    <text evidence="8 9">Cell wall biogenesis; peptidoglycan biosynthesis.</text>
</comment>
<feature type="binding site" evidence="7">
    <location>
        <position position="35"/>
    </location>
    <ligand>
        <name>UDP-N-acetyl-alpha-D-muramoyl-L-alanyl-D-glutamate</name>
        <dbReference type="ChEBI" id="CHEBI:83900"/>
    </ligand>
</feature>
<comment type="function">
    <text evidence="7">Catalyzes the addition of meso-diaminopimelic acid to the nucleotide precursor UDP-N-acetylmuramoyl-L-alanyl-D-glutamate (UMAG) in the biosynthesis of bacterial cell-wall peptidoglycan.</text>
</comment>
<reference evidence="14 15" key="1">
    <citation type="submission" date="2017-05" db="EMBL/GenBank/DDBJ databases">
        <title>Complete and WGS of Bordetella genogroups.</title>
        <authorList>
            <person name="Spilker T."/>
            <person name="LiPuma J."/>
        </authorList>
    </citation>
    <scope>NUCLEOTIDE SEQUENCE [LARGE SCALE GENOMIC DNA]</scope>
    <source>
        <strain evidence="14 15">AU17164</strain>
    </source>
</reference>
<dbReference type="Proteomes" id="UP000194139">
    <property type="component" value="Chromosome"/>
</dbReference>
<dbReference type="GO" id="GO:0005524">
    <property type="term" value="F:ATP binding"/>
    <property type="evidence" value="ECO:0007669"/>
    <property type="project" value="UniProtKB-UniRule"/>
</dbReference>
<dbReference type="SUPFAM" id="SSF63418">
    <property type="entry name" value="MurE/MurF N-terminal domain"/>
    <property type="match status" value="2"/>
</dbReference>
<feature type="binding site" evidence="7">
    <location>
        <position position="408"/>
    </location>
    <ligand>
        <name>meso-2,6-diaminopimelate</name>
        <dbReference type="ChEBI" id="CHEBI:57791"/>
    </ligand>
</feature>
<dbReference type="NCBIfam" id="NF001124">
    <property type="entry name" value="PRK00139.1-2"/>
    <property type="match status" value="1"/>
</dbReference>
<sequence>MNASTVNTGVASPAGADEIAQWLRQHAALGADLRLDSREICPGDVFVACQGRATDGSLYIEQAIARGAAAVLVEGPRDAAAPPIATATPLRVVDGLRAMLGALADLWYDQPSAAVGVIAVTGTNGKTSTVQWLARALTHAGKPCGAIGTLGATLPDGRELPGALTTPDVLAVHRLLATMRREGAQFVAMEASSIGIEQGRMDGVRVDIAAFTNLSRDHLDYHGTMEAYEAAKAKLFVRPGLTRAVINADDDAGRRLIASLPAERVLAYGIHAADMPAPPAVQARDVSVTGQGQIFTLATSQGEAQIMTGLLGLHNVSNLLLVAGVLQALGWTLSDIARELSAATPVAGRMEIVAPPVLTAGAAANGPMVVVDYSHTPDALERALIALRPVARARGGRLVCLFGCGGDRDAGKRPVMGAIAAQRADRVILSNDNPRSEDPDAILAQIQAGIPDGVTPVVEPDRARAILHAVWSSAAEDVVLLAGKGHETYQEVAGVKHTFDDRVWAQLALLLPGVEAVSTDTRTIGPGQLFVALSGERFDGHDYVPQAAAQGAVAALVARRVEGAALPQLVVGETKAALGRIGAAWRARFSIPVIAVTGSNGKTTTKEMISAILADWLGEDQRLATAGNFNNDIGVPLTLLRLRGHHQAAVFELGMNHPGEIALLAEMAAPTVGLVNNAQREHQEFMHTVQAVAEENGAVLAALPASGYAVYPGDDAYTPTWDAMSATPRVLRFGLQAGLDVYAEQIRMDALGSRCQLVTPAGTAILELPVPGMHNLRNALAATACALAAGAPLASACRALAAFSPVTGRMQRHQLSDGTLLVDDTYNANPDSVRAAIDVLAQLPAPRALVLGDMGEVGANGPAMHREVGEYARDRGIDLFLSLGSAAGDAATAFGPQARACESVEEIVTALRGQAARAVLVKGSRFMRMERVVKALLSRDGHAPLGQGERHAA</sequence>
<dbReference type="InterPro" id="IPR035911">
    <property type="entry name" value="MurE/MurF_N"/>
</dbReference>
<dbReference type="InterPro" id="IPR004101">
    <property type="entry name" value="Mur_ligase_C"/>
</dbReference>
<feature type="domain" description="Mur ligase central" evidence="13">
    <location>
        <begin position="596"/>
        <end position="786"/>
    </location>
</feature>
<feature type="modified residue" description="N6-carboxylysine" evidence="7">
    <location>
        <position position="232"/>
    </location>
</feature>
<evidence type="ECO:0000313" key="14">
    <source>
        <dbReference type="EMBL" id="ARP85607.1"/>
    </source>
</evidence>
<feature type="binding site" evidence="8">
    <location>
        <begin position="598"/>
        <end position="604"/>
    </location>
    <ligand>
        <name>ATP</name>
        <dbReference type="ChEBI" id="CHEBI:30616"/>
    </ligand>
</feature>
<feature type="domain" description="Mur ligase central" evidence="13">
    <location>
        <begin position="120"/>
        <end position="325"/>
    </location>
</feature>
<comment type="subcellular location">
    <subcellularLocation>
        <location evidence="8 9">Cytoplasm</location>
    </subcellularLocation>
</comment>
<dbReference type="GO" id="GO:0051301">
    <property type="term" value="P:cell division"/>
    <property type="evidence" value="ECO:0007669"/>
    <property type="project" value="UniProtKB-KW"/>
</dbReference>
<dbReference type="GO" id="GO:0009252">
    <property type="term" value="P:peptidoglycan biosynthetic process"/>
    <property type="evidence" value="ECO:0007669"/>
    <property type="project" value="UniProtKB-UniRule"/>
</dbReference>
<accession>A0A1W6YWZ1</accession>
<keyword evidence="8" id="KW-0963">Cytoplasm</keyword>
<keyword evidence="2 8" id="KW-0132">Cell division</keyword>
<feature type="binding site" evidence="7">
    <location>
        <position position="192"/>
    </location>
    <ligand>
        <name>UDP-N-acetyl-alpha-D-muramoyl-L-alanyl-D-glutamate</name>
        <dbReference type="ChEBI" id="CHEBI:83900"/>
    </ligand>
</feature>
<dbReference type="Pfam" id="PF02875">
    <property type="entry name" value="Mur_ligase_C"/>
    <property type="match status" value="2"/>
</dbReference>
<keyword evidence="4 8" id="KW-0573">Peptidoglycan synthesis</keyword>
<dbReference type="Pfam" id="PF01225">
    <property type="entry name" value="Mur_ligase"/>
    <property type="match status" value="2"/>
</dbReference>
<dbReference type="HAMAP" id="MF_02019">
    <property type="entry name" value="MurF"/>
    <property type="match status" value="1"/>
</dbReference>
<dbReference type="InterPro" id="IPR013221">
    <property type="entry name" value="Mur_ligase_cen"/>
</dbReference>
<evidence type="ECO:0000259" key="12">
    <source>
        <dbReference type="Pfam" id="PF02875"/>
    </source>
</evidence>
<dbReference type="Gene3D" id="3.40.1190.10">
    <property type="entry name" value="Mur-like, catalytic domain"/>
    <property type="match status" value="2"/>
</dbReference>
<dbReference type="NCBIfam" id="TIGR01143">
    <property type="entry name" value="murF"/>
    <property type="match status" value="1"/>
</dbReference>
<dbReference type="SUPFAM" id="SSF53244">
    <property type="entry name" value="MurD-like peptide ligases, peptide-binding domain"/>
    <property type="match status" value="2"/>
</dbReference>
<keyword evidence="6 8" id="KW-0961">Cell wall biogenesis/degradation</keyword>
<dbReference type="GO" id="GO:0000287">
    <property type="term" value="F:magnesium ion binding"/>
    <property type="evidence" value="ECO:0007669"/>
    <property type="project" value="UniProtKB-UniRule"/>
</dbReference>
<feature type="short sequence motif" description="Meso-diaminopimelate recognition motif" evidence="7">
    <location>
        <begin position="432"/>
        <end position="435"/>
    </location>
</feature>
<evidence type="ECO:0000256" key="9">
    <source>
        <dbReference type="RuleBase" id="RU004135"/>
    </source>
</evidence>
<evidence type="ECO:0000313" key="15">
    <source>
        <dbReference type="Proteomes" id="UP000194139"/>
    </source>
</evidence>
<feature type="binding site" evidence="7">
    <location>
        <position position="200"/>
    </location>
    <ligand>
        <name>UDP-N-acetyl-alpha-D-muramoyl-L-alanyl-D-glutamate</name>
        <dbReference type="ChEBI" id="CHEBI:83900"/>
    </ligand>
</feature>
<keyword evidence="3 8" id="KW-0133">Cell shape</keyword>
<dbReference type="NCBIfam" id="NF001126">
    <property type="entry name" value="PRK00139.1-4"/>
    <property type="match status" value="1"/>
</dbReference>
<feature type="domain" description="Mur ligase N-terminal catalytic" evidence="11">
    <location>
        <begin position="34"/>
        <end position="108"/>
    </location>
</feature>
<dbReference type="Gene3D" id="3.40.1390.10">
    <property type="entry name" value="MurE/MurF, N-terminal domain"/>
    <property type="match status" value="2"/>
</dbReference>
<dbReference type="InterPro" id="IPR036615">
    <property type="entry name" value="Mur_ligase_C_dom_sf"/>
</dbReference>
<feature type="binding site" evidence="7">
    <location>
        <position position="487"/>
    </location>
    <ligand>
        <name>meso-2,6-diaminopimelate</name>
        <dbReference type="ChEBI" id="CHEBI:57791"/>
    </ligand>
</feature>
<protein>
    <recommendedName>
        <fullName evidence="7 8">Multifunctional fusion protein</fullName>
    </recommendedName>
    <domain>
        <recommendedName>
            <fullName evidence="7">UDP-N-acetylmuramoyl-L-alanyl-D-glutamate--2,6-diaminopimelate ligase</fullName>
            <ecNumber evidence="7">6.3.2.13</ecNumber>
        </recommendedName>
        <alternativeName>
            <fullName evidence="7">Meso-A2pm-adding enzyme</fullName>
        </alternativeName>
        <alternativeName>
            <fullName evidence="7">Meso-diaminopimelate-adding enzyme</fullName>
        </alternativeName>
        <alternativeName>
            <fullName evidence="7">UDP-MurNAc-L-Ala-D-Glu:meso-diaminopimelate ligase</fullName>
        </alternativeName>
        <alternativeName>
            <fullName evidence="7">UDP-MurNAc-tripeptide synthetase</fullName>
        </alternativeName>
        <alternativeName>
            <fullName evidence="7">UDP-N-acetylmuramyl-tripeptide synthetase</fullName>
        </alternativeName>
    </domain>
    <domain>
        <recommendedName>
            <fullName evidence="8">UDP-N-acetylmuramoyl-tripeptide--D-alanyl-D-alanine ligase</fullName>
            <ecNumber evidence="8">6.3.2.10</ecNumber>
        </recommendedName>
        <alternativeName>
            <fullName evidence="8">D-alanyl-D-alanine-adding enzyme</fullName>
        </alternativeName>
    </domain>
</protein>
<keyword evidence="8" id="KW-0067">ATP-binding</keyword>
<feature type="domain" description="Mur ligase N-terminal catalytic" evidence="11">
    <location>
        <begin position="515"/>
        <end position="561"/>
    </location>
</feature>
<dbReference type="EMBL" id="CP021109">
    <property type="protein sequence ID" value="ARP85607.1"/>
    <property type="molecule type" value="Genomic_DNA"/>
</dbReference>
<evidence type="ECO:0000256" key="3">
    <source>
        <dbReference type="ARBA" id="ARBA00022960"/>
    </source>
</evidence>
<dbReference type="EC" id="6.3.2.13" evidence="7"/>
<dbReference type="Pfam" id="PF08245">
    <property type="entry name" value="Mur_ligase_M"/>
    <property type="match status" value="2"/>
</dbReference>
<dbReference type="GO" id="GO:0008766">
    <property type="term" value="F:UDP-N-acetylmuramoylalanyl-D-glutamyl-2,6-diaminopimelate-D-alanyl-D-alanine ligase activity"/>
    <property type="evidence" value="ECO:0007669"/>
    <property type="project" value="RHEA"/>
</dbReference>
<proteinExistence type="inferred from homology"/>
<feature type="binding site" evidence="7">
    <location>
        <position position="198"/>
    </location>
    <ligand>
        <name>UDP-N-acetyl-alpha-D-muramoyl-L-alanyl-D-glutamate</name>
        <dbReference type="ChEBI" id="CHEBI:83900"/>
    </ligand>
</feature>
<comment type="cofactor">
    <cofactor evidence="7">
        <name>Mg(2+)</name>
        <dbReference type="ChEBI" id="CHEBI:18420"/>
    </cofactor>
</comment>
<feature type="binding site" evidence="7">
    <location>
        <begin position="122"/>
        <end position="128"/>
    </location>
    <ligand>
        <name>ATP</name>
        <dbReference type="ChEBI" id="CHEBI:30616"/>
    </ligand>
</feature>
<dbReference type="NCBIfam" id="NF008896">
    <property type="entry name" value="PRK11929.1"/>
    <property type="match status" value="1"/>
</dbReference>
<dbReference type="HAMAP" id="MF_00208">
    <property type="entry name" value="MurE"/>
    <property type="match status" value="1"/>
</dbReference>
<comment type="catalytic activity">
    <reaction evidence="8 10">
        <text>D-alanyl-D-alanine + UDP-N-acetyl-alpha-D-muramoyl-L-alanyl-gamma-D-glutamyl-meso-2,6-diaminopimelate + ATP = UDP-N-acetyl-alpha-D-muramoyl-L-alanyl-gamma-D-glutamyl-meso-2,6-diaminopimeloyl-D-alanyl-D-alanine + ADP + phosphate + H(+)</text>
        <dbReference type="Rhea" id="RHEA:28374"/>
        <dbReference type="ChEBI" id="CHEBI:15378"/>
        <dbReference type="ChEBI" id="CHEBI:30616"/>
        <dbReference type="ChEBI" id="CHEBI:43474"/>
        <dbReference type="ChEBI" id="CHEBI:57822"/>
        <dbReference type="ChEBI" id="CHEBI:61386"/>
        <dbReference type="ChEBI" id="CHEBI:83905"/>
        <dbReference type="ChEBI" id="CHEBI:456216"/>
        <dbReference type="EC" id="6.3.2.10"/>
    </reaction>
</comment>
<evidence type="ECO:0000256" key="1">
    <source>
        <dbReference type="ARBA" id="ARBA00005898"/>
    </source>
</evidence>
<evidence type="ECO:0000256" key="7">
    <source>
        <dbReference type="HAMAP-Rule" id="MF_00208"/>
    </source>
</evidence>
<dbReference type="GO" id="GO:0005737">
    <property type="term" value="C:cytoplasm"/>
    <property type="evidence" value="ECO:0007669"/>
    <property type="project" value="UniProtKB-SubCell"/>
</dbReference>
<dbReference type="AlphaFoldDB" id="A0A1W6YWZ1"/>
<dbReference type="GO" id="GO:0008360">
    <property type="term" value="P:regulation of cell shape"/>
    <property type="evidence" value="ECO:0007669"/>
    <property type="project" value="UniProtKB-KW"/>
</dbReference>
<keyword evidence="8 14" id="KW-0436">Ligase</keyword>
<evidence type="ECO:0000256" key="4">
    <source>
        <dbReference type="ARBA" id="ARBA00022984"/>
    </source>
</evidence>
<dbReference type="InterPro" id="IPR005761">
    <property type="entry name" value="UDP-N-AcMur-Glu-dNH2Pim_ligase"/>
</dbReference>
<evidence type="ECO:0000259" key="11">
    <source>
        <dbReference type="Pfam" id="PF01225"/>
    </source>
</evidence>
<dbReference type="GO" id="GO:0071555">
    <property type="term" value="P:cell wall organization"/>
    <property type="evidence" value="ECO:0007669"/>
    <property type="project" value="UniProtKB-KW"/>
</dbReference>
<dbReference type="RefSeq" id="WP_086071686.1">
    <property type="nucleotide sequence ID" value="NZ_CP021109.1"/>
</dbReference>
<dbReference type="Gene3D" id="3.90.190.20">
    <property type="entry name" value="Mur ligase, C-terminal domain"/>
    <property type="match status" value="2"/>
</dbReference>
<keyword evidence="7" id="KW-0460">Magnesium</keyword>
<organism evidence="14 15">
    <name type="scientific">Bordetella genomosp. 9</name>
    <dbReference type="NCBI Taxonomy" id="1416803"/>
    <lineage>
        <taxon>Bacteria</taxon>
        <taxon>Pseudomonadati</taxon>
        <taxon>Pseudomonadota</taxon>
        <taxon>Betaproteobacteria</taxon>
        <taxon>Burkholderiales</taxon>
        <taxon>Alcaligenaceae</taxon>
        <taxon>Bordetella</taxon>
    </lineage>
</organism>
<dbReference type="NCBIfam" id="TIGR01085">
    <property type="entry name" value="murE"/>
    <property type="match status" value="1"/>
</dbReference>
<name>A0A1W6YWZ1_9BORD</name>
<feature type="binding site" evidence="7">
    <location>
        <position position="483"/>
    </location>
    <ligand>
        <name>meso-2,6-diaminopimelate</name>
        <dbReference type="ChEBI" id="CHEBI:57791"/>
    </ligand>
</feature>